<dbReference type="GO" id="GO:0004222">
    <property type="term" value="F:metalloendopeptidase activity"/>
    <property type="evidence" value="ECO:0007669"/>
    <property type="project" value="InterPro"/>
</dbReference>
<feature type="region of interest" description="Disordered" evidence="11">
    <location>
        <begin position="294"/>
        <end position="348"/>
    </location>
</feature>
<evidence type="ECO:0000256" key="5">
    <source>
        <dbReference type="ARBA" id="ARBA00022801"/>
    </source>
</evidence>
<keyword evidence="1" id="KW-1003">Cell membrane</keyword>
<dbReference type="InterPro" id="IPR001915">
    <property type="entry name" value="Peptidase_M48"/>
</dbReference>
<keyword evidence="6 10" id="KW-0862">Zinc</keyword>
<dbReference type="GO" id="GO:0006508">
    <property type="term" value="P:proteolysis"/>
    <property type="evidence" value="ECO:0007669"/>
    <property type="project" value="UniProtKB-KW"/>
</dbReference>
<evidence type="ECO:0000259" key="13">
    <source>
        <dbReference type="Pfam" id="PF01435"/>
    </source>
</evidence>
<dbReference type="Proteomes" id="UP000225108">
    <property type="component" value="Unassembled WGS sequence"/>
</dbReference>
<proteinExistence type="inferred from homology"/>
<dbReference type="Gene3D" id="3.30.2010.10">
    <property type="entry name" value="Metalloproteases ('zincins'), catalytic domain"/>
    <property type="match status" value="1"/>
</dbReference>
<sequence>MGLVYPPQFPAPPQPVTHWLAPAPYAGQPRRHPWEIPMLVLILVIGVGAYVIGVVLVASGSLDTWFILILVAPLLLYLIRGLTYAMPRVNGVKMSPTQFPEGYQMVVDAARRFGLEHVPDAYVVLGNGTINAYASGHGFRRFVVVYSDLFEIGGQARSPESLRFIIGHEVGHIAAGHVSYWRQLGSIVGMNIPVLGQALSRSMEYTADNHGYYNQPSGSPGAIGVLAAGKYMLTSVDFDEFADRATHEKGFFTWLTNLRSSHPVLTWRAAALRNRTAPGRMFFRPKHLVRGIGSGHVQVLPPPGPQPPVLQGPPGHPPFHTPAGPPAGPPKDDIDQQPRQEGPAPQSN</sequence>
<dbReference type="EMBL" id="PEBD01000012">
    <property type="protein sequence ID" value="PHV64568.1"/>
    <property type="molecule type" value="Genomic_DNA"/>
</dbReference>
<evidence type="ECO:0000313" key="15">
    <source>
        <dbReference type="Proteomes" id="UP000225108"/>
    </source>
</evidence>
<name>A0A2G3PFI9_WILMA</name>
<dbReference type="RefSeq" id="WP_099384854.1">
    <property type="nucleotide sequence ID" value="NZ_PEBD01000012.1"/>
</dbReference>
<keyword evidence="5 10" id="KW-0378">Hydrolase</keyword>
<evidence type="ECO:0000256" key="6">
    <source>
        <dbReference type="ARBA" id="ARBA00022833"/>
    </source>
</evidence>
<dbReference type="PANTHER" id="PTHR43221">
    <property type="entry name" value="PROTEASE HTPX"/>
    <property type="match status" value="1"/>
</dbReference>
<evidence type="ECO:0000256" key="3">
    <source>
        <dbReference type="ARBA" id="ARBA00022692"/>
    </source>
</evidence>
<reference evidence="14 15" key="1">
    <citation type="submission" date="2017-10" db="EMBL/GenBank/DDBJ databases">
        <title>The draft genome sequence of Williamsia sp. BULT 1.1 isolated from the semi-arid grassland soils from South Africa.</title>
        <authorList>
            <person name="Kabwe M.H."/>
            <person name="Govender N."/>
            <person name="Mutseka Lunga P."/>
            <person name="Vikram S."/>
            <person name="Makhalanyane T.P."/>
        </authorList>
    </citation>
    <scope>NUCLEOTIDE SEQUENCE [LARGE SCALE GENOMIC DNA]</scope>
    <source>
        <strain evidence="14 15">BULT 1.1</strain>
    </source>
</reference>
<comment type="caution">
    <text evidence="14">The sequence shown here is derived from an EMBL/GenBank/DDBJ whole genome shotgun (WGS) entry which is preliminary data.</text>
</comment>
<dbReference type="AlphaFoldDB" id="A0A2G3PFI9"/>
<evidence type="ECO:0000256" key="4">
    <source>
        <dbReference type="ARBA" id="ARBA00022723"/>
    </source>
</evidence>
<evidence type="ECO:0000256" key="12">
    <source>
        <dbReference type="SAM" id="Phobius"/>
    </source>
</evidence>
<feature type="transmembrane region" description="Helical" evidence="12">
    <location>
        <begin position="65"/>
        <end position="85"/>
    </location>
</feature>
<evidence type="ECO:0000256" key="10">
    <source>
        <dbReference type="RuleBase" id="RU003983"/>
    </source>
</evidence>
<keyword evidence="9 12" id="KW-0472">Membrane</keyword>
<gene>
    <name evidence="14" type="ORF">CSW57_22425</name>
</gene>
<comment type="similarity">
    <text evidence="10">Belongs to the peptidase M48 family.</text>
</comment>
<keyword evidence="4" id="KW-0479">Metal-binding</keyword>
<evidence type="ECO:0000256" key="2">
    <source>
        <dbReference type="ARBA" id="ARBA00022670"/>
    </source>
</evidence>
<evidence type="ECO:0000256" key="9">
    <source>
        <dbReference type="ARBA" id="ARBA00023136"/>
    </source>
</evidence>
<dbReference type="CDD" id="cd07325">
    <property type="entry name" value="M48_Ste24p_like"/>
    <property type="match status" value="1"/>
</dbReference>
<comment type="cofactor">
    <cofactor evidence="10">
        <name>Zn(2+)</name>
        <dbReference type="ChEBI" id="CHEBI:29105"/>
    </cofactor>
    <text evidence="10">Binds 1 zinc ion per subunit.</text>
</comment>
<keyword evidence="3 12" id="KW-0812">Transmembrane</keyword>
<keyword evidence="2 10" id="KW-0645">Protease</keyword>
<dbReference type="InterPro" id="IPR050083">
    <property type="entry name" value="HtpX_protease"/>
</dbReference>
<keyword evidence="7 12" id="KW-1133">Transmembrane helix</keyword>
<evidence type="ECO:0000256" key="1">
    <source>
        <dbReference type="ARBA" id="ARBA00022475"/>
    </source>
</evidence>
<feature type="domain" description="Peptidase M48" evidence="13">
    <location>
        <begin position="104"/>
        <end position="179"/>
    </location>
</feature>
<feature type="transmembrane region" description="Helical" evidence="12">
    <location>
        <begin position="38"/>
        <end position="59"/>
    </location>
</feature>
<evidence type="ECO:0000313" key="14">
    <source>
        <dbReference type="EMBL" id="PHV64568.1"/>
    </source>
</evidence>
<feature type="compositionally biased region" description="Pro residues" evidence="11">
    <location>
        <begin position="300"/>
        <end position="329"/>
    </location>
</feature>
<accession>A0A2G3PFI9</accession>
<dbReference type="PANTHER" id="PTHR43221:SF2">
    <property type="entry name" value="PROTEASE HTPX HOMOLOG"/>
    <property type="match status" value="1"/>
</dbReference>
<protein>
    <submittedName>
        <fullName evidence="14">Peptidase M48</fullName>
    </submittedName>
</protein>
<organism evidence="14 15">
    <name type="scientific">Williamsia marianensis</name>
    <dbReference type="NCBI Taxonomy" id="85044"/>
    <lineage>
        <taxon>Bacteria</taxon>
        <taxon>Bacillati</taxon>
        <taxon>Actinomycetota</taxon>
        <taxon>Actinomycetes</taxon>
        <taxon>Mycobacteriales</taxon>
        <taxon>Nocardiaceae</taxon>
        <taxon>Williamsia</taxon>
    </lineage>
</organism>
<keyword evidence="8 10" id="KW-0482">Metalloprotease</keyword>
<evidence type="ECO:0000256" key="11">
    <source>
        <dbReference type="SAM" id="MobiDB-lite"/>
    </source>
</evidence>
<evidence type="ECO:0000256" key="8">
    <source>
        <dbReference type="ARBA" id="ARBA00023049"/>
    </source>
</evidence>
<dbReference type="Pfam" id="PF01435">
    <property type="entry name" value="Peptidase_M48"/>
    <property type="match status" value="2"/>
</dbReference>
<feature type="domain" description="Peptidase M48" evidence="13">
    <location>
        <begin position="194"/>
        <end position="275"/>
    </location>
</feature>
<evidence type="ECO:0000256" key="7">
    <source>
        <dbReference type="ARBA" id="ARBA00022989"/>
    </source>
</evidence>
<dbReference type="GO" id="GO:0046872">
    <property type="term" value="F:metal ion binding"/>
    <property type="evidence" value="ECO:0007669"/>
    <property type="project" value="UniProtKB-KW"/>
</dbReference>